<dbReference type="Proteomes" id="UP000032142">
    <property type="component" value="Unassembled WGS sequence"/>
</dbReference>
<organism evidence="1 2">
    <name type="scientific">Gossypium arboreum</name>
    <name type="common">Tree cotton</name>
    <name type="synonym">Gossypium nanking</name>
    <dbReference type="NCBI Taxonomy" id="29729"/>
    <lineage>
        <taxon>Eukaryota</taxon>
        <taxon>Viridiplantae</taxon>
        <taxon>Streptophyta</taxon>
        <taxon>Embryophyta</taxon>
        <taxon>Tracheophyta</taxon>
        <taxon>Spermatophyta</taxon>
        <taxon>Magnoliopsida</taxon>
        <taxon>eudicotyledons</taxon>
        <taxon>Gunneridae</taxon>
        <taxon>Pentapetalae</taxon>
        <taxon>rosids</taxon>
        <taxon>malvids</taxon>
        <taxon>Malvales</taxon>
        <taxon>Malvaceae</taxon>
        <taxon>Malvoideae</taxon>
        <taxon>Gossypium</taxon>
    </lineage>
</organism>
<dbReference type="AlphaFoldDB" id="A0A0B0P4A0"/>
<accession>A0A0B0P4A0</accession>
<dbReference type="EMBL" id="KN413756">
    <property type="protein sequence ID" value="KHG19717.1"/>
    <property type="molecule type" value="Genomic_DNA"/>
</dbReference>
<protein>
    <submittedName>
        <fullName evidence="1">Uncharacterized protein</fullName>
    </submittedName>
</protein>
<gene>
    <name evidence="1" type="ORF">F383_25853</name>
</gene>
<proteinExistence type="predicted"/>
<evidence type="ECO:0000313" key="1">
    <source>
        <dbReference type="EMBL" id="KHG19717.1"/>
    </source>
</evidence>
<name>A0A0B0P4A0_GOSAR</name>
<evidence type="ECO:0000313" key="2">
    <source>
        <dbReference type="Proteomes" id="UP000032142"/>
    </source>
</evidence>
<reference evidence="2" key="1">
    <citation type="submission" date="2014-09" db="EMBL/GenBank/DDBJ databases">
        <authorList>
            <person name="Mudge J."/>
            <person name="Ramaraj T."/>
            <person name="Lindquist I.E."/>
            <person name="Bharti A.K."/>
            <person name="Sundararajan A."/>
            <person name="Cameron C.T."/>
            <person name="Woodward J.E."/>
            <person name="May G.D."/>
            <person name="Brubaker C."/>
            <person name="Broadhvest J."/>
            <person name="Wilkins T.A."/>
        </authorList>
    </citation>
    <scope>NUCLEOTIDE SEQUENCE</scope>
    <source>
        <strain evidence="2">cv. AKA8401</strain>
    </source>
</reference>
<keyword evidence="2" id="KW-1185">Reference proteome</keyword>
<sequence length="29" mass="3370">MVIHITYQGTHQFHSFNTQFITVNTCTIS</sequence>